<proteinExistence type="predicted"/>
<comment type="caution">
    <text evidence="4">The sequence shown here is derived from an EMBL/GenBank/DDBJ whole genome shotgun (WGS) entry which is preliminary data.</text>
</comment>
<feature type="compositionally biased region" description="Basic residues" evidence="2">
    <location>
        <begin position="101"/>
        <end position="115"/>
    </location>
</feature>
<keyword evidence="5" id="KW-1185">Reference proteome</keyword>
<sequence length="274" mass="30978">MSDKKEEAAEAPETKGEAEAEKAKKNEKKTKKSTKKVKKITKKVTRTKTTTSKATTGKTTTTKSTGKKVVKKKTTPKTETEEKTKSPAKPKAKATTTKPAAKPKKATTTKPKKAVKKTETKKTTEKKTTEKKTTPKPAKKTTEQGPKLLKFEKWVAEAIKALSTEDKEWVSFLKIKQYLHDYMDGPNENFIPHQAKNTIQKFVEQKYLKKKRDSYAFTSKGKEKIAPSKVPSRSKISGRTDAPKRRRFDAIEEVTFNTQVKTQNGRLSKQRDQE</sequence>
<dbReference type="EMBL" id="JAPFFF010000025">
    <property type="protein sequence ID" value="KAK8850013.1"/>
    <property type="molecule type" value="Genomic_DNA"/>
</dbReference>
<protein>
    <recommendedName>
        <fullName evidence="3">H15 domain-containing protein</fullName>
    </recommendedName>
</protein>
<evidence type="ECO:0000256" key="2">
    <source>
        <dbReference type="SAM" id="MobiDB-lite"/>
    </source>
</evidence>
<feature type="compositionally biased region" description="Basic and acidic residues" evidence="2">
    <location>
        <begin position="116"/>
        <end position="133"/>
    </location>
</feature>
<feature type="domain" description="H15" evidence="3">
    <location>
        <begin position="144"/>
        <end position="227"/>
    </location>
</feature>
<dbReference type="Proteomes" id="UP001470230">
    <property type="component" value="Unassembled WGS sequence"/>
</dbReference>
<dbReference type="PROSITE" id="PS51504">
    <property type="entry name" value="H15"/>
    <property type="match status" value="1"/>
</dbReference>
<name>A0ABR2HPI1_9EUKA</name>
<organism evidence="4 5">
    <name type="scientific">Tritrichomonas musculus</name>
    <dbReference type="NCBI Taxonomy" id="1915356"/>
    <lineage>
        <taxon>Eukaryota</taxon>
        <taxon>Metamonada</taxon>
        <taxon>Parabasalia</taxon>
        <taxon>Tritrichomonadida</taxon>
        <taxon>Tritrichomonadidae</taxon>
        <taxon>Tritrichomonas</taxon>
    </lineage>
</organism>
<evidence type="ECO:0000313" key="4">
    <source>
        <dbReference type="EMBL" id="KAK8850013.1"/>
    </source>
</evidence>
<reference evidence="4 5" key="1">
    <citation type="submission" date="2024-04" db="EMBL/GenBank/DDBJ databases">
        <title>Tritrichomonas musculus Genome.</title>
        <authorList>
            <person name="Alves-Ferreira E."/>
            <person name="Grigg M."/>
            <person name="Lorenzi H."/>
            <person name="Galac M."/>
        </authorList>
    </citation>
    <scope>NUCLEOTIDE SEQUENCE [LARGE SCALE GENOMIC DNA]</scope>
    <source>
        <strain evidence="4 5">EAF2021</strain>
    </source>
</reference>
<feature type="compositionally biased region" description="Low complexity" evidence="2">
    <location>
        <begin position="47"/>
        <end position="64"/>
    </location>
</feature>
<dbReference type="PRINTS" id="PR00624">
    <property type="entry name" value="HISTONEH5"/>
</dbReference>
<feature type="region of interest" description="Disordered" evidence="2">
    <location>
        <begin position="1"/>
        <end position="146"/>
    </location>
</feature>
<feature type="compositionally biased region" description="Basic residues" evidence="2">
    <location>
        <begin position="65"/>
        <end position="75"/>
    </location>
</feature>
<keyword evidence="1" id="KW-0238">DNA-binding</keyword>
<gene>
    <name evidence="4" type="ORF">M9Y10_018609</name>
</gene>
<feature type="compositionally biased region" description="Basic and acidic residues" evidence="2">
    <location>
        <begin position="1"/>
        <end position="24"/>
    </location>
</feature>
<evidence type="ECO:0000259" key="3">
    <source>
        <dbReference type="PROSITE" id="PS51504"/>
    </source>
</evidence>
<accession>A0ABR2HPI1</accession>
<feature type="compositionally biased region" description="Basic residues" evidence="2">
    <location>
        <begin position="25"/>
        <end position="46"/>
    </location>
</feature>
<evidence type="ECO:0000313" key="5">
    <source>
        <dbReference type="Proteomes" id="UP001470230"/>
    </source>
</evidence>
<evidence type="ECO:0000256" key="1">
    <source>
        <dbReference type="ARBA" id="ARBA00023125"/>
    </source>
</evidence>
<feature type="compositionally biased region" description="Basic and acidic residues" evidence="2">
    <location>
        <begin position="76"/>
        <end position="85"/>
    </location>
</feature>
<dbReference type="InterPro" id="IPR005819">
    <property type="entry name" value="H1/H5"/>
</dbReference>
<feature type="region of interest" description="Disordered" evidence="2">
    <location>
        <begin position="218"/>
        <end position="248"/>
    </location>
</feature>
<dbReference type="InterPro" id="IPR005818">
    <property type="entry name" value="Histone_H1/H5_H15"/>
</dbReference>